<comment type="domain">
    <text evidence="8">The N-terminal zinc finger binds to poly(A) RNA.</text>
</comment>
<reference evidence="11 12" key="1">
    <citation type="submission" date="2023-11" db="EMBL/GenBank/DDBJ databases">
        <title>An acidophilic fungus is an integral part of prey digestion in a carnivorous sundew plant.</title>
        <authorList>
            <person name="Tsai I.J."/>
        </authorList>
    </citation>
    <scope>NUCLEOTIDE SEQUENCE [LARGE SCALE GENOMIC DNA]</scope>
    <source>
        <strain evidence="11">169a</strain>
    </source>
</reference>
<dbReference type="EMBL" id="CP138589">
    <property type="protein sequence ID" value="WPH03530.1"/>
    <property type="molecule type" value="Genomic_DNA"/>
</dbReference>
<dbReference type="SUPFAM" id="SSF56112">
    <property type="entry name" value="Protein kinase-like (PK-like)"/>
    <property type="match status" value="1"/>
</dbReference>
<dbReference type="Proteomes" id="UP001303373">
    <property type="component" value="Chromosome 10"/>
</dbReference>
<keyword evidence="5" id="KW-0862">Zinc</keyword>
<comment type="domain">
    <text evidence="8">The pseudokinase domain, the coiled-coil (CC), and C-terminal knob domain (CK) form a structural unit (PKC) that forms an extensive high-affinity interaction surface for PAN2.</text>
</comment>
<evidence type="ECO:0000256" key="5">
    <source>
        <dbReference type="ARBA" id="ARBA00022771"/>
    </source>
</evidence>
<dbReference type="FunFam" id="1.10.287.3700:FF:000001">
    <property type="entry name" value="PAN2-PAN3 deadenylation complex subunit PAN3"/>
    <property type="match status" value="1"/>
</dbReference>
<keyword evidence="12" id="KW-1185">Reference proteome</keyword>
<dbReference type="Pfam" id="PF18101">
    <property type="entry name" value="Pan3_CK"/>
    <property type="match status" value="2"/>
</dbReference>
<evidence type="ECO:0000256" key="4">
    <source>
        <dbReference type="ARBA" id="ARBA00022741"/>
    </source>
</evidence>
<keyword evidence="4 8" id="KW-0547">Nucleotide-binding</keyword>
<keyword evidence="6 8" id="KW-0067">ATP-binding</keyword>
<dbReference type="Gene3D" id="1.10.510.10">
    <property type="entry name" value="Transferase(Phosphotransferase) domain 1"/>
    <property type="match status" value="1"/>
</dbReference>
<comment type="function">
    <text evidence="8">Regulatory subunit of the poly(A)-nuclease (PAN) deadenylation complex, one of two cytoplasmic mRNA deadenylases involved in mRNA turnover. PAN specifically shortens poly(A) tails of RNA and the activity is stimulated by poly(A)-binding protein PAB1. PAN deadenylation is followed by rapid degradation of the shortened mRNA tails by the CCR4-NOT complex. Deadenylated mRNAs are then degraded by two alternative mechanisms, namely exosome-mediated 3'-5' exonucleolytic degradation, or deadenlyation-dependent mRNA decaping and subsequent 5'-3' exonucleolytic degradation by XRN1. May also be involved in post-transcriptional maturation of mRNA poly(A) tails. PAN3 acts as a positive regulator for PAN activity, recruiting the catalytic subunit PAN2 to mRNA via its interaction with RNA and with PAB1.</text>
</comment>
<dbReference type="GO" id="GO:0008143">
    <property type="term" value="F:poly(A) binding"/>
    <property type="evidence" value="ECO:0007669"/>
    <property type="project" value="TreeGrafter"/>
</dbReference>
<feature type="coiled-coil region" evidence="8">
    <location>
        <begin position="712"/>
        <end position="750"/>
    </location>
</feature>
<feature type="binding site" evidence="8">
    <location>
        <position position="486"/>
    </location>
    <ligand>
        <name>ATP</name>
        <dbReference type="ChEBI" id="CHEBI:30616"/>
    </ligand>
</feature>
<dbReference type="InterPro" id="IPR030844">
    <property type="entry name" value="PAN3"/>
</dbReference>
<dbReference type="GO" id="GO:0005524">
    <property type="term" value="F:ATP binding"/>
    <property type="evidence" value="ECO:0007669"/>
    <property type="project" value="UniProtKB-UniRule"/>
</dbReference>
<keyword evidence="7 8" id="KW-0175">Coiled coil</keyword>
<evidence type="ECO:0000313" key="12">
    <source>
        <dbReference type="Proteomes" id="UP001303373"/>
    </source>
</evidence>
<dbReference type="GO" id="GO:0031251">
    <property type="term" value="C:PAN complex"/>
    <property type="evidence" value="ECO:0007669"/>
    <property type="project" value="UniProtKB-UniRule"/>
</dbReference>
<feature type="binding site" evidence="8">
    <location>
        <begin position="598"/>
        <end position="599"/>
    </location>
    <ligand>
        <name>ATP</name>
        <dbReference type="ChEBI" id="CHEBI:30616"/>
    </ligand>
</feature>
<feature type="domain" description="Protein kinase" evidence="10">
    <location>
        <begin position="457"/>
        <end position="741"/>
    </location>
</feature>
<dbReference type="PANTHER" id="PTHR12272:SF11">
    <property type="entry name" value="PAN2-PAN3 DEADENYLATION COMPLEX SUBUNIT PAN3"/>
    <property type="match status" value="1"/>
</dbReference>
<dbReference type="Gene3D" id="1.20.5.5160">
    <property type="match status" value="1"/>
</dbReference>
<sequence>MPSSRRRSRKTFMNLSAFEARQLHVPLTARNGSAQPHRTNSNPGLSPFPSRHLSFKRSVTNPATSLLALVDNFDGAFTSPSSTHSKVDLSNPNRVSLPPYFEPRTRLYQDTGLPQFGSLPFSWPSHLFQNPNWPAKDQRRAWLTSDLSSSIESPSADPRRDSLDVLCDFLPSRNDMAAGFQRISGDARRYSPQSSNNSSRFETRPSMNHTLCRNGPQCRKYQEGTCNYNHDFGSMAPNGGGTFAKKSLNVDSPSFTPKSPNAVPAKVIGISPKAAAAATFTPRGSGAATPATKSHSKEPSAEFIPQAFQTTTQFNEFVPGQSFLPQQIDPQSALGTPLNQYSDPFLAQQALQQTIAGLDGTQAQINPYAQAAGVGAQAYFPDTSGFRHPLNYHLYASIGPRRDKMLPYQRASADFFIPDDLREDLQRKSEAALQIYANSTLPHVVEHFHSLVALDTSSQKASTAFGYPTSIYKAISSKDGHTYALRRIEGFRLTNEVAIRPIQAWKRINNANVVQVYDAFTGRWFGDSSLVIVTDYHPMAQTVVEKHFNNSRFSGNTTKPVPGPLIPENDLWGYIVQLASALSAIHEAGLAAQTITASKVLVTAKNRLRLNACGINDVVHYEQRRPIGELQRADLEDLGCLILDLASRNIAAHHNVEKSLQSLHRTYSERLRSCLSWLLSPPSVDPATEQSGQTSSAVNEYNITNFLQNIADKVVTAFDNTLQYEDTITGNLMRELENARLVRLLAKLNVILERPESSTLPTSSSSTNPSAAAALNQPSTAWSETGERFYLKLFRDYVFHQVDHNGRPVLDLGHIVTCLNKLDAGIDERIQLISRDEQNMFIVTYRDVKRAFDAAWTELSKASTATIGRR</sequence>
<dbReference type="GO" id="GO:0004672">
    <property type="term" value="F:protein kinase activity"/>
    <property type="evidence" value="ECO:0007669"/>
    <property type="project" value="InterPro"/>
</dbReference>
<keyword evidence="5" id="KW-0479">Metal-binding</keyword>
<comment type="domain">
    <text evidence="8">Contains a pseudokinase domain. The protein kinase domain is predicted to be catalytically inactive because some of the residues important for catalytic activity are substituted and it lacks the equivalent of the binding site for a peptide substrate. However, it has retained an ATP-binding site and ATP-binding is required for mRNA degradation, stimulating the activity of the PAN2 nuclease in vitro. The nucleotide-binding site is juxtaposed to the RNase active site of PAN2 in the complex and may actually bind nucleosides of a poly(A) RNA rather than ATP, feeding the poly(A)-tail to the active site of the deadenylase and thus increasing the efficiency with which this distributive enzyme degrades oligo(A) RNAs.</text>
</comment>
<dbReference type="InterPro" id="IPR000719">
    <property type="entry name" value="Prot_kinase_dom"/>
</dbReference>
<feature type="binding site" evidence="8">
    <location>
        <begin position="535"/>
        <end position="542"/>
    </location>
    <ligand>
        <name>ATP</name>
        <dbReference type="ChEBI" id="CHEBI:30616"/>
    </ligand>
</feature>
<evidence type="ECO:0000256" key="3">
    <source>
        <dbReference type="ARBA" id="ARBA00022664"/>
    </source>
</evidence>
<feature type="region of interest" description="Disordered" evidence="9">
    <location>
        <begin position="186"/>
        <end position="208"/>
    </location>
</feature>
<gene>
    <name evidence="8" type="primary">PAN3</name>
    <name evidence="11" type="ORF">R9X50_00641000</name>
</gene>
<evidence type="ECO:0000313" key="11">
    <source>
        <dbReference type="EMBL" id="WPH03530.1"/>
    </source>
</evidence>
<name>A0AAQ3M9M3_9PEZI</name>
<evidence type="ECO:0000256" key="2">
    <source>
        <dbReference type="ARBA" id="ARBA00022490"/>
    </source>
</evidence>
<comment type="subcellular location">
    <subcellularLocation>
        <location evidence="1 8">Cytoplasm</location>
    </subcellularLocation>
</comment>
<dbReference type="GO" id="GO:0000289">
    <property type="term" value="P:nuclear-transcribed mRNA poly(A) tail shortening"/>
    <property type="evidence" value="ECO:0007669"/>
    <property type="project" value="UniProtKB-UniRule"/>
</dbReference>
<dbReference type="HAMAP" id="MF_03181">
    <property type="entry name" value="PAN3"/>
    <property type="match status" value="1"/>
</dbReference>
<evidence type="ECO:0000256" key="6">
    <source>
        <dbReference type="ARBA" id="ARBA00022840"/>
    </source>
</evidence>
<evidence type="ECO:0000256" key="8">
    <source>
        <dbReference type="HAMAP-Rule" id="MF_03181"/>
    </source>
</evidence>
<dbReference type="AlphaFoldDB" id="A0AAQ3M9M3"/>
<evidence type="ECO:0000256" key="7">
    <source>
        <dbReference type="ARBA" id="ARBA00023054"/>
    </source>
</evidence>
<dbReference type="InterPro" id="IPR011009">
    <property type="entry name" value="Kinase-like_dom_sf"/>
</dbReference>
<dbReference type="PROSITE" id="PS50011">
    <property type="entry name" value="PROTEIN_KINASE_DOM"/>
    <property type="match status" value="1"/>
</dbReference>
<dbReference type="GO" id="GO:0008270">
    <property type="term" value="F:zinc ion binding"/>
    <property type="evidence" value="ECO:0007669"/>
    <property type="project" value="UniProtKB-KW"/>
</dbReference>
<keyword evidence="2 8" id="KW-0963">Cytoplasm</keyword>
<protein>
    <recommendedName>
        <fullName evidence="8">PAN2-PAN3 deadenylation complex subunit PAN3</fullName>
    </recommendedName>
    <alternativeName>
        <fullName evidence="8">PAB1P-dependent poly(A)-specific ribonuclease</fullName>
    </alternativeName>
    <alternativeName>
        <fullName evidence="8">Poly(A)-nuclease deadenylation complex subunit 3</fullName>
        <shortName evidence="8">PAN deadenylation complex subunit 3</shortName>
    </alternativeName>
</protein>
<dbReference type="GO" id="GO:0000932">
    <property type="term" value="C:P-body"/>
    <property type="evidence" value="ECO:0007669"/>
    <property type="project" value="TreeGrafter"/>
</dbReference>
<dbReference type="PANTHER" id="PTHR12272">
    <property type="entry name" value="DEADENYLATION COMPLEX SUBUNIT PAN3"/>
    <property type="match status" value="1"/>
</dbReference>
<comment type="caution">
    <text evidence="8">Lacks conserved residue(s) required for the propagation of feature annotation.</text>
</comment>
<feature type="region of interest" description="Knob domain" evidence="8">
    <location>
        <begin position="751"/>
        <end position="870"/>
    </location>
</feature>
<comment type="similarity">
    <text evidence="8">Belongs to the protein kinase superfamily. PAN3 family.</text>
</comment>
<proteinExistence type="inferred from homology"/>
<comment type="subunit">
    <text evidence="8">Homodimer. Forms a heterotrimer with a catalytic subunit PAN2 to form the poly(A)-nuclease (PAN) deadenylation complex. Interacts (via PAM-2 motif) with poly(A)-binding protein PAB1 (via PABC domain), conferring substrate specificity of the enzyme complex.</text>
</comment>
<evidence type="ECO:0000259" key="10">
    <source>
        <dbReference type="PROSITE" id="PS50011"/>
    </source>
</evidence>
<organism evidence="11 12">
    <name type="scientific">Acrodontium crateriforme</name>
    <dbReference type="NCBI Taxonomy" id="150365"/>
    <lineage>
        <taxon>Eukaryota</taxon>
        <taxon>Fungi</taxon>
        <taxon>Dikarya</taxon>
        <taxon>Ascomycota</taxon>
        <taxon>Pezizomycotina</taxon>
        <taxon>Dothideomycetes</taxon>
        <taxon>Dothideomycetidae</taxon>
        <taxon>Mycosphaerellales</taxon>
        <taxon>Teratosphaeriaceae</taxon>
        <taxon>Acrodontium</taxon>
    </lineage>
</organism>
<dbReference type="Gene3D" id="1.10.287.3700">
    <property type="match status" value="1"/>
</dbReference>
<accession>A0AAQ3M9M3</accession>
<keyword evidence="5" id="KW-0863">Zinc-finger</keyword>
<keyword evidence="3 8" id="KW-0507">mRNA processing</keyword>
<dbReference type="InterPro" id="IPR041332">
    <property type="entry name" value="Pan3_CK"/>
</dbReference>
<evidence type="ECO:0000256" key="9">
    <source>
        <dbReference type="SAM" id="MobiDB-lite"/>
    </source>
</evidence>
<evidence type="ECO:0000256" key="1">
    <source>
        <dbReference type="ARBA" id="ARBA00004496"/>
    </source>
</evidence>
<dbReference type="GO" id="GO:0006397">
    <property type="term" value="P:mRNA processing"/>
    <property type="evidence" value="ECO:0007669"/>
    <property type="project" value="UniProtKB-KW"/>
</dbReference>
<feature type="compositionally biased region" description="Polar residues" evidence="9">
    <location>
        <begin position="191"/>
        <end position="208"/>
    </location>
</feature>